<evidence type="ECO:0000313" key="2">
    <source>
        <dbReference type="Proteomes" id="UP000598820"/>
    </source>
</evidence>
<protein>
    <submittedName>
        <fullName evidence="1">Uncharacterized protein</fullName>
    </submittedName>
</protein>
<evidence type="ECO:0000313" key="1">
    <source>
        <dbReference type="EMBL" id="MBD2700858.1"/>
    </source>
</evidence>
<name>A0A927AQM8_9BACT</name>
<dbReference type="EMBL" id="JACWZY010000006">
    <property type="protein sequence ID" value="MBD2700858.1"/>
    <property type="molecule type" value="Genomic_DNA"/>
</dbReference>
<gene>
    <name evidence="1" type="ORF">IC229_09425</name>
</gene>
<sequence length="208" mass="23899">MIQYRFYPTLLNVFSRYLHGGNLSVQELIDTINRVPTPTTAAQERGVSFEEAVVKGTGEDRFDAEIIRKVRKLLPRPIVDTQVYCQLEIDDVLFYGYVDLIGKFKAVDIKTTGSYQPGRYVHNHQNLYLHALKRKGIKLMEYVITAFSADGQSEVFVESYALTHPIDRQIEEIRLFKSFLEEHRPLIVDKKIFVAPGEDADARRSQSS</sequence>
<proteinExistence type="predicted"/>
<organism evidence="1 2">
    <name type="scientific">Spirosoma profusum</name>
    <dbReference type="NCBI Taxonomy" id="2771354"/>
    <lineage>
        <taxon>Bacteria</taxon>
        <taxon>Pseudomonadati</taxon>
        <taxon>Bacteroidota</taxon>
        <taxon>Cytophagia</taxon>
        <taxon>Cytophagales</taxon>
        <taxon>Cytophagaceae</taxon>
        <taxon>Spirosoma</taxon>
    </lineage>
</organism>
<reference evidence="1" key="1">
    <citation type="submission" date="2020-09" db="EMBL/GenBank/DDBJ databases">
        <authorList>
            <person name="Kim M.K."/>
        </authorList>
    </citation>
    <scope>NUCLEOTIDE SEQUENCE</scope>
    <source>
        <strain evidence="1">BT702</strain>
    </source>
</reference>
<keyword evidence="2" id="KW-1185">Reference proteome</keyword>
<comment type="caution">
    <text evidence="1">The sequence shown here is derived from an EMBL/GenBank/DDBJ whole genome shotgun (WGS) entry which is preliminary data.</text>
</comment>
<dbReference type="RefSeq" id="WP_190886717.1">
    <property type="nucleotide sequence ID" value="NZ_JACWZY010000006.1"/>
</dbReference>
<dbReference type="Proteomes" id="UP000598820">
    <property type="component" value="Unassembled WGS sequence"/>
</dbReference>
<dbReference type="AlphaFoldDB" id="A0A927AQM8"/>
<accession>A0A927AQM8</accession>